<dbReference type="InterPro" id="IPR023393">
    <property type="entry name" value="START-like_dom_sf"/>
</dbReference>
<sequence>MTKEIKTEITINANPETIWNILIHQETYPDWNPFIKKLEGKLEIGNKIEVVIQPENASKMTFKPKILKFEPNKTLQWKGIFLMKGLFDGTHTLKLTDNKNGTTTFKHTELFKGVLVKFFNLENTRKGFEKMNSELKRLSENSK</sequence>
<dbReference type="RefSeq" id="WP_188228535.1">
    <property type="nucleotide sequence ID" value="NZ_JACVXB010000001.1"/>
</dbReference>
<dbReference type="AlphaFoldDB" id="A0A8J6U6G0"/>
<dbReference type="SUPFAM" id="SSF55961">
    <property type="entry name" value="Bet v1-like"/>
    <property type="match status" value="1"/>
</dbReference>
<keyword evidence="2" id="KW-1185">Reference proteome</keyword>
<protein>
    <submittedName>
        <fullName evidence="1">SRPBCC domain-containing protein</fullName>
    </submittedName>
</protein>
<dbReference type="CDD" id="cd07822">
    <property type="entry name" value="SRPBCC_4"/>
    <property type="match status" value="1"/>
</dbReference>
<dbReference type="Pfam" id="PF10604">
    <property type="entry name" value="Polyketide_cyc2"/>
    <property type="match status" value="1"/>
</dbReference>
<dbReference type="PANTHER" id="PTHR36166">
    <property type="entry name" value="CHROMOSOME 9, WHOLE GENOME SHOTGUN SEQUENCE"/>
    <property type="match status" value="1"/>
</dbReference>
<proteinExistence type="predicted"/>
<evidence type="ECO:0000313" key="2">
    <source>
        <dbReference type="Proteomes" id="UP000600588"/>
    </source>
</evidence>
<evidence type="ECO:0000313" key="1">
    <source>
        <dbReference type="EMBL" id="MBD0830745.1"/>
    </source>
</evidence>
<dbReference type="PANTHER" id="PTHR36166:SF1">
    <property type="entry name" value="SRPBCC DOMAIN-CONTAINING PROTEIN"/>
    <property type="match status" value="1"/>
</dbReference>
<organism evidence="1 2">
    <name type="scientific">Aestuariibaculum sediminum</name>
    <dbReference type="NCBI Taxonomy" id="2770637"/>
    <lineage>
        <taxon>Bacteria</taxon>
        <taxon>Pseudomonadati</taxon>
        <taxon>Bacteroidota</taxon>
        <taxon>Flavobacteriia</taxon>
        <taxon>Flavobacteriales</taxon>
        <taxon>Flavobacteriaceae</taxon>
    </lineage>
</organism>
<dbReference type="Gene3D" id="3.30.530.20">
    <property type="match status" value="1"/>
</dbReference>
<dbReference type="EMBL" id="JACVXB010000001">
    <property type="protein sequence ID" value="MBD0830745.1"/>
    <property type="molecule type" value="Genomic_DNA"/>
</dbReference>
<gene>
    <name evidence="1" type="ORF">ICJ83_01230</name>
</gene>
<reference evidence="1 2" key="1">
    <citation type="submission" date="2020-09" db="EMBL/GenBank/DDBJ databases">
        <title>TT11 complete genome.</title>
        <authorList>
            <person name="Wu Z."/>
        </authorList>
    </citation>
    <scope>NUCLEOTIDE SEQUENCE [LARGE SCALE GENOMIC DNA]</scope>
    <source>
        <strain evidence="1 2">TT11</strain>
    </source>
</reference>
<accession>A0A8J6U6G0</accession>
<dbReference type="InterPro" id="IPR019587">
    <property type="entry name" value="Polyketide_cyclase/dehydratase"/>
</dbReference>
<comment type="caution">
    <text evidence="1">The sequence shown here is derived from an EMBL/GenBank/DDBJ whole genome shotgun (WGS) entry which is preliminary data.</text>
</comment>
<name>A0A8J6U6G0_9FLAO</name>
<dbReference type="Proteomes" id="UP000600588">
    <property type="component" value="Unassembled WGS sequence"/>
</dbReference>